<protein>
    <submittedName>
        <fullName evidence="1">Uncharacterized protein</fullName>
    </submittedName>
</protein>
<evidence type="ECO:0000313" key="1">
    <source>
        <dbReference type="EMBL" id="OIP99462.1"/>
    </source>
</evidence>
<accession>A0A1J5J4K0</accession>
<dbReference type="Proteomes" id="UP000183245">
    <property type="component" value="Unassembled WGS sequence"/>
</dbReference>
<organism evidence="1 2">
    <name type="scientific">Candidatus Wirthbacteria bacterium CG2_30_54_11</name>
    <dbReference type="NCBI Taxonomy" id="1817892"/>
    <lineage>
        <taxon>Bacteria</taxon>
        <taxon>Candidatus Wirthbacteria</taxon>
    </lineage>
</organism>
<reference evidence="1 2" key="1">
    <citation type="journal article" date="2016" name="Environ. Microbiol.">
        <title>Genomic resolution of a cold subsurface aquifer community provides metabolic insights for novel microbes adapted to high CO concentrations.</title>
        <authorList>
            <person name="Probst A.J."/>
            <person name="Castelle C.J."/>
            <person name="Singh A."/>
            <person name="Brown C.T."/>
            <person name="Anantharaman K."/>
            <person name="Sharon I."/>
            <person name="Hug L.A."/>
            <person name="Burstein D."/>
            <person name="Emerson J.B."/>
            <person name="Thomas B.C."/>
            <person name="Banfield J.F."/>
        </authorList>
    </citation>
    <scope>NUCLEOTIDE SEQUENCE [LARGE SCALE GENOMIC DNA]</scope>
    <source>
        <strain evidence="1">CG2_30_54_11</strain>
    </source>
</reference>
<gene>
    <name evidence="1" type="ORF">AUK40_00700</name>
</gene>
<comment type="caution">
    <text evidence="1">The sequence shown here is derived from an EMBL/GenBank/DDBJ whole genome shotgun (WGS) entry which is preliminary data.</text>
</comment>
<sequence length="78" mass="8751">MNTNNVVKFTPAKKKPTRQSLDEFTTEFIDQVENTDYGPDAELEKQALLAIAAGDHAESTRITNILKRRNQTGMSVIK</sequence>
<dbReference type="AlphaFoldDB" id="A0A1J5J4K0"/>
<dbReference type="EMBL" id="MNZT01000012">
    <property type="protein sequence ID" value="OIP99462.1"/>
    <property type="molecule type" value="Genomic_DNA"/>
</dbReference>
<evidence type="ECO:0000313" key="2">
    <source>
        <dbReference type="Proteomes" id="UP000183245"/>
    </source>
</evidence>
<name>A0A1J5J4K0_9BACT</name>
<proteinExistence type="predicted"/>